<sequence length="223" mass="25360">MFMYSEGYCRQLSGFFGPYGSYNEKYTVAVSRCPYPASTTLKGFFGPYGPYNKKYTVVVSRGPYQASTALSCGLEVYIFGIYNPKLLSRVSISVIYYSKLPQRGAVIFQEEHNWCCPCQTVVSRCTYSASATLRYCYWEERLFSIKLEWTSGFHFVSKKTRMTFSSLLLRLPQAVHVSRSALDCCLALFAICLCCNWTEVTLELLSDAYPLSHLPVFCLNLLS</sequence>
<accession>A0A835MPL2</accession>
<proteinExistence type="predicted"/>
<reference evidence="1 2" key="1">
    <citation type="submission" date="2020-10" db="EMBL/GenBank/DDBJ databases">
        <title>Plant Genome Project.</title>
        <authorList>
            <person name="Zhang R.-G."/>
        </authorList>
    </citation>
    <scope>NUCLEOTIDE SEQUENCE [LARGE SCALE GENOMIC DNA]</scope>
    <source>
        <strain evidence="1">FAFU-HL-1</strain>
        <tissue evidence="1">Leaf</tissue>
    </source>
</reference>
<name>A0A835MPL2_9ROSI</name>
<dbReference type="EMBL" id="JADGMS010000016">
    <property type="protein sequence ID" value="KAF9664973.1"/>
    <property type="molecule type" value="Genomic_DNA"/>
</dbReference>
<comment type="caution">
    <text evidence="1">The sequence shown here is derived from an EMBL/GenBank/DDBJ whole genome shotgun (WGS) entry which is preliminary data.</text>
</comment>
<organism evidence="1 2">
    <name type="scientific">Salix dunnii</name>
    <dbReference type="NCBI Taxonomy" id="1413687"/>
    <lineage>
        <taxon>Eukaryota</taxon>
        <taxon>Viridiplantae</taxon>
        <taxon>Streptophyta</taxon>
        <taxon>Embryophyta</taxon>
        <taxon>Tracheophyta</taxon>
        <taxon>Spermatophyta</taxon>
        <taxon>Magnoliopsida</taxon>
        <taxon>eudicotyledons</taxon>
        <taxon>Gunneridae</taxon>
        <taxon>Pentapetalae</taxon>
        <taxon>rosids</taxon>
        <taxon>fabids</taxon>
        <taxon>Malpighiales</taxon>
        <taxon>Salicaceae</taxon>
        <taxon>Saliceae</taxon>
        <taxon>Salix</taxon>
    </lineage>
</organism>
<evidence type="ECO:0000313" key="2">
    <source>
        <dbReference type="Proteomes" id="UP000657918"/>
    </source>
</evidence>
<dbReference type="AlphaFoldDB" id="A0A835MPL2"/>
<gene>
    <name evidence="1" type="ORF">SADUNF_Sadunf16G0074000</name>
</gene>
<keyword evidence="2" id="KW-1185">Reference proteome</keyword>
<evidence type="ECO:0000313" key="1">
    <source>
        <dbReference type="EMBL" id="KAF9664973.1"/>
    </source>
</evidence>
<protein>
    <submittedName>
        <fullName evidence="1">Uncharacterized protein</fullName>
    </submittedName>
</protein>
<dbReference type="Proteomes" id="UP000657918">
    <property type="component" value="Chromosome 16"/>
</dbReference>